<dbReference type="EMBL" id="CP093345">
    <property type="protein sequence ID" value="WOG93007.1"/>
    <property type="molecule type" value="Genomic_DNA"/>
</dbReference>
<proteinExistence type="predicted"/>
<protein>
    <submittedName>
        <fullName evidence="1">Uncharacterized protein</fullName>
    </submittedName>
</protein>
<sequence length="176" mass="20422">MDPRGTKRKHSESVQDGLVVELTKLNNDSANLNSDMKAANEDFAMMCKSMTDRQAEILTRGLFLEEQHRRVIELLNGGEDVVGVTSTGDEERARTSGNTDIRKLARESDESLRDHRVYREIELQEQEKLFKQYKRMLEQNMIEMRERAEIIEKQRRLLSPKLIQLSRSEAEGSLQK</sequence>
<gene>
    <name evidence="1" type="ORF">DCAR_0312286</name>
</gene>
<accession>A0A166AXE0</accession>
<name>A0A166AXE0_DAUCS</name>
<reference evidence="1" key="1">
    <citation type="journal article" date="2016" name="Nat. Genet.">
        <title>A high-quality carrot genome assembly provides new insights into carotenoid accumulation and asterid genome evolution.</title>
        <authorList>
            <person name="Iorizzo M."/>
            <person name="Ellison S."/>
            <person name="Senalik D."/>
            <person name="Zeng P."/>
            <person name="Satapoomin P."/>
            <person name="Huang J."/>
            <person name="Bowman M."/>
            <person name="Iovene M."/>
            <person name="Sanseverino W."/>
            <person name="Cavagnaro P."/>
            <person name="Yildiz M."/>
            <person name="Macko-Podgorni A."/>
            <person name="Moranska E."/>
            <person name="Grzebelus E."/>
            <person name="Grzebelus D."/>
            <person name="Ashrafi H."/>
            <person name="Zheng Z."/>
            <person name="Cheng S."/>
            <person name="Spooner D."/>
            <person name="Van Deynze A."/>
            <person name="Simon P."/>
        </authorList>
    </citation>
    <scope>NUCLEOTIDE SEQUENCE</scope>
    <source>
        <tissue evidence="1">Leaf</tissue>
    </source>
</reference>
<keyword evidence="2" id="KW-1185">Reference proteome</keyword>
<reference evidence="1" key="2">
    <citation type="submission" date="2022-03" db="EMBL/GenBank/DDBJ databases">
        <title>Draft title - Genomic analysis of global carrot germplasm unveils the trajectory of domestication and the origin of high carotenoid orange carrot.</title>
        <authorList>
            <person name="Iorizzo M."/>
            <person name="Ellison S."/>
            <person name="Senalik D."/>
            <person name="Macko-Podgorni A."/>
            <person name="Grzebelus D."/>
            <person name="Bostan H."/>
            <person name="Rolling W."/>
            <person name="Curaba J."/>
            <person name="Simon P."/>
        </authorList>
    </citation>
    <scope>NUCLEOTIDE SEQUENCE</scope>
    <source>
        <tissue evidence="1">Leaf</tissue>
    </source>
</reference>
<evidence type="ECO:0000313" key="2">
    <source>
        <dbReference type="Proteomes" id="UP000077755"/>
    </source>
</evidence>
<dbReference type="Proteomes" id="UP000077755">
    <property type="component" value="Chromosome 3"/>
</dbReference>
<evidence type="ECO:0000313" key="1">
    <source>
        <dbReference type="EMBL" id="WOG93007.1"/>
    </source>
</evidence>
<dbReference type="AlphaFoldDB" id="A0A166AXE0"/>
<dbReference type="Gramene" id="KZN02060">
    <property type="protein sequence ID" value="KZN02060"/>
    <property type="gene ID" value="DCAR_010814"/>
</dbReference>
<organism evidence="1 2">
    <name type="scientific">Daucus carota subsp. sativus</name>
    <name type="common">Carrot</name>
    <dbReference type="NCBI Taxonomy" id="79200"/>
    <lineage>
        <taxon>Eukaryota</taxon>
        <taxon>Viridiplantae</taxon>
        <taxon>Streptophyta</taxon>
        <taxon>Embryophyta</taxon>
        <taxon>Tracheophyta</taxon>
        <taxon>Spermatophyta</taxon>
        <taxon>Magnoliopsida</taxon>
        <taxon>eudicotyledons</taxon>
        <taxon>Gunneridae</taxon>
        <taxon>Pentapetalae</taxon>
        <taxon>asterids</taxon>
        <taxon>campanulids</taxon>
        <taxon>Apiales</taxon>
        <taxon>Apiaceae</taxon>
        <taxon>Apioideae</taxon>
        <taxon>Scandiceae</taxon>
        <taxon>Daucinae</taxon>
        <taxon>Daucus</taxon>
        <taxon>Daucus sect. Daucus</taxon>
    </lineage>
</organism>